<reference evidence="3 4" key="1">
    <citation type="submission" date="2012-02" db="EMBL/GenBank/DDBJ databases">
        <title>Whole genome shotgun sequence of Mobilicoccus pelagius NBRC 104925.</title>
        <authorList>
            <person name="Yoshida Y."/>
            <person name="Hosoyama A."/>
            <person name="Tsuchikane K."/>
            <person name="Katsumata H."/>
            <person name="Yamazaki S."/>
            <person name="Fujita N."/>
        </authorList>
    </citation>
    <scope>NUCLEOTIDE SEQUENCE [LARGE SCALE GENOMIC DNA]</scope>
    <source>
        <strain evidence="3 4">NBRC 104925</strain>
    </source>
</reference>
<comment type="caution">
    <text evidence="3">The sequence shown here is derived from an EMBL/GenBank/DDBJ whole genome shotgun (WGS) entry which is preliminary data.</text>
</comment>
<evidence type="ECO:0000313" key="4">
    <source>
        <dbReference type="Proteomes" id="UP000004367"/>
    </source>
</evidence>
<keyword evidence="2" id="KW-0812">Transmembrane</keyword>
<keyword evidence="2" id="KW-1133">Transmembrane helix</keyword>
<dbReference type="STRING" id="1089455.MOPEL_005_00400"/>
<evidence type="ECO:0000256" key="1">
    <source>
        <dbReference type="SAM" id="MobiDB-lite"/>
    </source>
</evidence>
<proteinExistence type="predicted"/>
<dbReference type="Proteomes" id="UP000004367">
    <property type="component" value="Unassembled WGS sequence"/>
</dbReference>
<dbReference type="EMBL" id="BAFE01000005">
    <property type="protein sequence ID" value="GAB47178.1"/>
    <property type="molecule type" value="Genomic_DNA"/>
</dbReference>
<feature type="region of interest" description="Disordered" evidence="1">
    <location>
        <begin position="1"/>
        <end position="25"/>
    </location>
</feature>
<sequence length="64" mass="6658">MSLPQMTAAQPASRRSESASRPPSTVNNVCRTAAAVLITIPAGIVLFVVQRHLVQGLTADATKG</sequence>
<evidence type="ECO:0000313" key="3">
    <source>
        <dbReference type="EMBL" id="GAB47178.1"/>
    </source>
</evidence>
<accession>H5UN70</accession>
<feature type="compositionally biased region" description="Low complexity" evidence="1">
    <location>
        <begin position="8"/>
        <end position="24"/>
    </location>
</feature>
<dbReference type="AlphaFoldDB" id="H5UN70"/>
<feature type="transmembrane region" description="Helical" evidence="2">
    <location>
        <begin position="32"/>
        <end position="49"/>
    </location>
</feature>
<organism evidence="3 4">
    <name type="scientific">Mobilicoccus pelagius NBRC 104925</name>
    <dbReference type="NCBI Taxonomy" id="1089455"/>
    <lineage>
        <taxon>Bacteria</taxon>
        <taxon>Bacillati</taxon>
        <taxon>Actinomycetota</taxon>
        <taxon>Actinomycetes</taxon>
        <taxon>Micrococcales</taxon>
        <taxon>Dermatophilaceae</taxon>
        <taxon>Mobilicoccus</taxon>
    </lineage>
</organism>
<name>H5UN70_9MICO</name>
<gene>
    <name evidence="3" type="ORF">MOPEL_005_00400</name>
</gene>
<keyword evidence="4" id="KW-1185">Reference proteome</keyword>
<evidence type="ECO:0000256" key="2">
    <source>
        <dbReference type="SAM" id="Phobius"/>
    </source>
</evidence>
<protein>
    <submittedName>
        <fullName evidence="3">Uncharacterized protein</fullName>
    </submittedName>
</protein>
<keyword evidence="2" id="KW-0472">Membrane</keyword>